<keyword evidence="3 6" id="KW-0812">Transmembrane</keyword>
<name>A0ABS2QU71_9BACI</name>
<protein>
    <submittedName>
        <fullName evidence="8">Peptide/nickel transport system permease protein</fullName>
    </submittedName>
</protein>
<evidence type="ECO:0000256" key="2">
    <source>
        <dbReference type="ARBA" id="ARBA00022448"/>
    </source>
</evidence>
<evidence type="ECO:0000313" key="9">
    <source>
        <dbReference type="Proteomes" id="UP000809829"/>
    </source>
</evidence>
<feature type="transmembrane region" description="Helical" evidence="6">
    <location>
        <begin position="211"/>
        <end position="236"/>
    </location>
</feature>
<evidence type="ECO:0000256" key="1">
    <source>
        <dbReference type="ARBA" id="ARBA00004141"/>
    </source>
</evidence>
<comment type="subcellular location">
    <subcellularLocation>
        <location evidence="6">Cell membrane</location>
        <topology evidence="6">Multi-pass membrane protein</topology>
    </subcellularLocation>
    <subcellularLocation>
        <location evidence="1">Membrane</location>
        <topology evidence="1">Multi-pass membrane protein</topology>
    </subcellularLocation>
</comment>
<dbReference type="InterPro" id="IPR000515">
    <property type="entry name" value="MetI-like"/>
</dbReference>
<dbReference type="RefSeq" id="WP_205186484.1">
    <property type="nucleotide sequence ID" value="NZ_JAFBFC010000003.1"/>
</dbReference>
<evidence type="ECO:0000256" key="3">
    <source>
        <dbReference type="ARBA" id="ARBA00022692"/>
    </source>
</evidence>
<keyword evidence="2 6" id="KW-0813">Transport</keyword>
<dbReference type="PANTHER" id="PTHR43839">
    <property type="entry name" value="OPPC IN A BINDING PROTEIN-DEPENDENT TRANSPORT SYSTEM"/>
    <property type="match status" value="1"/>
</dbReference>
<comment type="similarity">
    <text evidence="6">Belongs to the binding-protein-dependent transport system permease family.</text>
</comment>
<keyword evidence="5 6" id="KW-0472">Membrane</keyword>
<comment type="caution">
    <text evidence="8">The sequence shown here is derived from an EMBL/GenBank/DDBJ whole genome shotgun (WGS) entry which is preliminary data.</text>
</comment>
<evidence type="ECO:0000313" key="8">
    <source>
        <dbReference type="EMBL" id="MBM7703026.1"/>
    </source>
</evidence>
<evidence type="ECO:0000256" key="6">
    <source>
        <dbReference type="RuleBase" id="RU363032"/>
    </source>
</evidence>
<dbReference type="CDD" id="cd06261">
    <property type="entry name" value="TM_PBP2"/>
    <property type="match status" value="1"/>
</dbReference>
<dbReference type="EMBL" id="JAFBFC010000003">
    <property type="protein sequence ID" value="MBM7703026.1"/>
    <property type="molecule type" value="Genomic_DNA"/>
</dbReference>
<dbReference type="Gene3D" id="1.10.3720.10">
    <property type="entry name" value="MetI-like"/>
    <property type="match status" value="1"/>
</dbReference>
<feature type="transmembrane region" description="Helical" evidence="6">
    <location>
        <begin position="7"/>
        <end position="30"/>
    </location>
</feature>
<evidence type="ECO:0000256" key="5">
    <source>
        <dbReference type="ARBA" id="ARBA00023136"/>
    </source>
</evidence>
<accession>A0ABS2QU71</accession>
<feature type="transmembrane region" description="Helical" evidence="6">
    <location>
        <begin position="124"/>
        <end position="143"/>
    </location>
</feature>
<gene>
    <name evidence="8" type="ORF">JOC83_001873</name>
</gene>
<feature type="transmembrane region" description="Helical" evidence="6">
    <location>
        <begin position="85"/>
        <end position="104"/>
    </location>
</feature>
<dbReference type="Pfam" id="PF00528">
    <property type="entry name" value="BPD_transp_1"/>
    <property type="match status" value="1"/>
</dbReference>
<proteinExistence type="inferred from homology"/>
<evidence type="ECO:0000259" key="7">
    <source>
        <dbReference type="PROSITE" id="PS50928"/>
    </source>
</evidence>
<dbReference type="SUPFAM" id="SSF161098">
    <property type="entry name" value="MetI-like"/>
    <property type="match status" value="1"/>
</dbReference>
<dbReference type="PANTHER" id="PTHR43839:SF3">
    <property type="entry name" value="OLIGOPEPTIDE ABC TRANSPORTER, PERMEASE PROTEIN"/>
    <property type="match status" value="1"/>
</dbReference>
<keyword evidence="4 6" id="KW-1133">Transmembrane helix</keyword>
<keyword evidence="9" id="KW-1185">Reference proteome</keyword>
<dbReference type="PROSITE" id="PS50928">
    <property type="entry name" value="ABC_TM1"/>
    <property type="match status" value="1"/>
</dbReference>
<feature type="transmembrane region" description="Helical" evidence="6">
    <location>
        <begin position="149"/>
        <end position="172"/>
    </location>
</feature>
<evidence type="ECO:0000256" key="4">
    <source>
        <dbReference type="ARBA" id="ARBA00022989"/>
    </source>
</evidence>
<dbReference type="Proteomes" id="UP000809829">
    <property type="component" value="Unassembled WGS sequence"/>
</dbReference>
<dbReference type="InterPro" id="IPR035906">
    <property type="entry name" value="MetI-like_sf"/>
</dbReference>
<organism evidence="8 9">
    <name type="scientific">Priestia iocasae</name>
    <dbReference type="NCBI Taxonomy" id="2291674"/>
    <lineage>
        <taxon>Bacteria</taxon>
        <taxon>Bacillati</taxon>
        <taxon>Bacillota</taxon>
        <taxon>Bacilli</taxon>
        <taxon>Bacillales</taxon>
        <taxon>Bacillaceae</taxon>
        <taxon>Priestia</taxon>
    </lineage>
</organism>
<sequence length="309" mass="35334">MIKKKNVVLYIGLTLTAALLVIAIFGPVLAPYSLEDNVGIHTEVVNGETKMIVPPIPPFEDINHWLGTDRWGYDVWTMLLFGARYTIFVAFIVAALKVVIGALIGLMMGLRKKQPIWWTTFEEMWGYVPGFLVVYFLLLPITMNPTLSPLTLTSLFVIVMILIGVPSVTSSIREKTIQLKREPFIEASRILGASKWGLIRRHFLPHFRVQFLLLFVLEIVYTLTMMGQLALFNLFVGGTIYQPDSKLYISITKEWAGLIGQARPYLYWGESYLLFVPLCFLVVAILTFHLLAKGLQLHFDHTYKKTRWY</sequence>
<feature type="domain" description="ABC transmembrane type-1" evidence="7">
    <location>
        <begin position="83"/>
        <end position="292"/>
    </location>
</feature>
<feature type="transmembrane region" description="Helical" evidence="6">
    <location>
        <begin position="272"/>
        <end position="292"/>
    </location>
</feature>
<reference evidence="8 9" key="1">
    <citation type="submission" date="2021-01" db="EMBL/GenBank/DDBJ databases">
        <title>Genomic Encyclopedia of Type Strains, Phase IV (KMG-IV): sequencing the most valuable type-strain genomes for metagenomic binning, comparative biology and taxonomic classification.</title>
        <authorList>
            <person name="Goeker M."/>
        </authorList>
    </citation>
    <scope>NUCLEOTIDE SEQUENCE [LARGE SCALE GENOMIC DNA]</scope>
    <source>
        <strain evidence="8 9">DSM 104297</strain>
    </source>
</reference>